<keyword evidence="2" id="KW-0677">Repeat</keyword>
<dbReference type="AlphaFoldDB" id="A0AAD3CIK7"/>
<dbReference type="SUPFAM" id="SSF50978">
    <property type="entry name" value="WD40 repeat-like"/>
    <property type="match status" value="1"/>
</dbReference>
<feature type="repeat" description="WD" evidence="3">
    <location>
        <begin position="336"/>
        <end position="379"/>
    </location>
</feature>
<accession>A0AAD3CIK7</accession>
<evidence type="ECO:0000256" key="1">
    <source>
        <dbReference type="ARBA" id="ARBA00022574"/>
    </source>
</evidence>
<name>A0AAD3CIK7_9STRA</name>
<dbReference type="GO" id="GO:0006261">
    <property type="term" value="P:DNA-templated DNA replication"/>
    <property type="evidence" value="ECO:0007669"/>
    <property type="project" value="TreeGrafter"/>
</dbReference>
<protein>
    <recommendedName>
        <fullName evidence="7">WD repeat-containing protein 18</fullName>
    </recommendedName>
</protein>
<dbReference type="InterPro" id="IPR001680">
    <property type="entry name" value="WD40_rpt"/>
</dbReference>
<dbReference type="EMBL" id="BLLK01000020">
    <property type="protein sequence ID" value="GFH45479.1"/>
    <property type="molecule type" value="Genomic_DNA"/>
</dbReference>
<dbReference type="InterPro" id="IPR019775">
    <property type="entry name" value="WD40_repeat_CS"/>
</dbReference>
<sequence length="545" mass="58825">MNARKETDQVCIVTTSKVPSAFGSSQDADAAQILDPVTGAILSGKGGSAALKSGSGIGIYSFAQIPLPKSSSASNMFIASCGKSIDDMNAHLIIQGTTASPAWKCRLPESMEGGFLVSPCGNYIIGASKSGKCYCWSTFQDGELLKCWAAHYRPIQDMVFSDCGSFLVTGGADGIINTWSMMDIVEDTSSKVMHSKNHVASISPIKTWSEHQLPITSLHALPSSRAVSTSIDRNVVMIELFSGRTLAKISMPSAINVVTADSCGRRLYLGSSEGTIYCIDIDAYTIATTTENAKVVMNAHDGDRFDSRGPSFSGSLLEETILGMKNSSDNSYTTELQGHEGALTCLKLLEDGDTELLISGGQDGSVRVWDIKSRCCVKTLYPWSASGSGNENQTYPCSSISLIDRSTLDSSTGSNVFSSDVSHSKHKSRLLDFVKPLQRFEKSQAGSTSNDGYVTDIVRSNATSSESSYHTVLKRVLDLNHNKQGEKRVRHSSVPNTVHGEGETGKNVEAENEELKRELANAKEMIERWKKVNNKLALKLKQSSK</sequence>
<reference evidence="5 6" key="1">
    <citation type="journal article" date="2021" name="Sci. Rep.">
        <title>The genome of the diatom Chaetoceros tenuissimus carries an ancient integrated fragment of an extant virus.</title>
        <authorList>
            <person name="Hongo Y."/>
            <person name="Kimura K."/>
            <person name="Takaki Y."/>
            <person name="Yoshida Y."/>
            <person name="Baba S."/>
            <person name="Kobayashi G."/>
            <person name="Nagasaki K."/>
            <person name="Hano T."/>
            <person name="Tomaru Y."/>
        </authorList>
    </citation>
    <scope>NUCLEOTIDE SEQUENCE [LARGE SCALE GENOMIC DNA]</scope>
    <source>
        <strain evidence="5 6">NIES-3715</strain>
    </source>
</reference>
<evidence type="ECO:0000313" key="6">
    <source>
        <dbReference type="Proteomes" id="UP001054902"/>
    </source>
</evidence>
<dbReference type="InterPro" id="IPR015943">
    <property type="entry name" value="WD40/YVTN_repeat-like_dom_sf"/>
</dbReference>
<evidence type="ECO:0000256" key="2">
    <source>
        <dbReference type="ARBA" id="ARBA00022737"/>
    </source>
</evidence>
<dbReference type="PROSITE" id="PS00678">
    <property type="entry name" value="WD_REPEATS_1"/>
    <property type="match status" value="1"/>
</dbReference>
<dbReference type="GO" id="GO:0005656">
    <property type="term" value="C:nuclear pre-replicative complex"/>
    <property type="evidence" value="ECO:0007669"/>
    <property type="project" value="TreeGrafter"/>
</dbReference>
<dbReference type="PROSITE" id="PS50082">
    <property type="entry name" value="WD_REPEATS_2"/>
    <property type="match status" value="2"/>
</dbReference>
<feature type="repeat" description="WD" evidence="3">
    <location>
        <begin position="148"/>
        <end position="181"/>
    </location>
</feature>
<evidence type="ECO:0008006" key="7">
    <source>
        <dbReference type="Google" id="ProtNLM"/>
    </source>
</evidence>
<dbReference type="InterPro" id="IPR036322">
    <property type="entry name" value="WD40_repeat_dom_sf"/>
</dbReference>
<keyword evidence="6" id="KW-1185">Reference proteome</keyword>
<dbReference type="InterPro" id="IPR045227">
    <property type="entry name" value="WDR18/Ipi3/RID3"/>
</dbReference>
<dbReference type="Proteomes" id="UP001054902">
    <property type="component" value="Unassembled WGS sequence"/>
</dbReference>
<dbReference type="PROSITE" id="PS50294">
    <property type="entry name" value="WD_REPEATS_REGION"/>
    <property type="match status" value="2"/>
</dbReference>
<evidence type="ECO:0000256" key="4">
    <source>
        <dbReference type="SAM" id="MobiDB-lite"/>
    </source>
</evidence>
<dbReference type="Pfam" id="PF00400">
    <property type="entry name" value="WD40"/>
    <property type="match status" value="2"/>
</dbReference>
<dbReference type="Gene3D" id="2.130.10.10">
    <property type="entry name" value="YVTN repeat-like/Quinoprotein amine dehydrogenase"/>
    <property type="match status" value="2"/>
</dbReference>
<dbReference type="GO" id="GO:0006364">
    <property type="term" value="P:rRNA processing"/>
    <property type="evidence" value="ECO:0007669"/>
    <property type="project" value="TreeGrafter"/>
</dbReference>
<dbReference type="PANTHER" id="PTHR18763:SF0">
    <property type="entry name" value="WD REPEAT-CONTAINING PROTEIN 18"/>
    <property type="match status" value="1"/>
</dbReference>
<evidence type="ECO:0000313" key="5">
    <source>
        <dbReference type="EMBL" id="GFH45479.1"/>
    </source>
</evidence>
<proteinExistence type="predicted"/>
<gene>
    <name evidence="5" type="ORF">CTEN210_01953</name>
</gene>
<organism evidence="5 6">
    <name type="scientific">Chaetoceros tenuissimus</name>
    <dbReference type="NCBI Taxonomy" id="426638"/>
    <lineage>
        <taxon>Eukaryota</taxon>
        <taxon>Sar</taxon>
        <taxon>Stramenopiles</taxon>
        <taxon>Ochrophyta</taxon>
        <taxon>Bacillariophyta</taxon>
        <taxon>Coscinodiscophyceae</taxon>
        <taxon>Chaetocerotophycidae</taxon>
        <taxon>Chaetocerotales</taxon>
        <taxon>Chaetocerotaceae</taxon>
        <taxon>Chaetoceros</taxon>
    </lineage>
</organism>
<dbReference type="SMART" id="SM00320">
    <property type="entry name" value="WD40"/>
    <property type="match status" value="5"/>
</dbReference>
<comment type="caution">
    <text evidence="5">The sequence shown here is derived from an EMBL/GenBank/DDBJ whole genome shotgun (WGS) entry which is preliminary data.</text>
</comment>
<feature type="region of interest" description="Disordered" evidence="4">
    <location>
        <begin position="484"/>
        <end position="512"/>
    </location>
</feature>
<evidence type="ECO:0000256" key="3">
    <source>
        <dbReference type="PROSITE-ProRule" id="PRU00221"/>
    </source>
</evidence>
<feature type="compositionally biased region" description="Basic and acidic residues" evidence="4">
    <location>
        <begin position="500"/>
        <end position="512"/>
    </location>
</feature>
<dbReference type="GO" id="GO:0120330">
    <property type="term" value="C:rixosome complex"/>
    <property type="evidence" value="ECO:0007669"/>
    <property type="project" value="TreeGrafter"/>
</dbReference>
<dbReference type="PANTHER" id="PTHR18763">
    <property type="entry name" value="WD-REPEAT PROTEIN 18"/>
    <property type="match status" value="1"/>
</dbReference>
<keyword evidence="1 3" id="KW-0853">WD repeat</keyword>